<gene>
    <name evidence="1" type="ORF">VIT_00s0246g00120</name>
</gene>
<name>F6HMK1_VITVI</name>
<dbReference type="STRING" id="29760.F6HMK1"/>
<dbReference type="PaxDb" id="29760-VIT_00s0246g00120.t01"/>
<proteinExistence type="predicted"/>
<sequence>MVVDQYRIEKKGLNLNEAWVDGVAIKSTIHRCKRLSGICEVGYSKARPESVLASIISSGSPRFWSFSHLSMAPLIMCEELPSLVMGSGLVPENARSVGVHNLPCCQMYLPSCNGLSEVRSGYVKGDPHFPFCYLQRAAESAAIDYGLRESSYFAYPFVVEGGMSLALESALTVGIG</sequence>
<organism evidence="1 2">
    <name type="scientific">Vitis vinifera</name>
    <name type="common">Grape</name>
    <dbReference type="NCBI Taxonomy" id="29760"/>
    <lineage>
        <taxon>Eukaryota</taxon>
        <taxon>Viridiplantae</taxon>
        <taxon>Streptophyta</taxon>
        <taxon>Embryophyta</taxon>
        <taxon>Tracheophyta</taxon>
        <taxon>Spermatophyta</taxon>
        <taxon>Magnoliopsida</taxon>
        <taxon>eudicotyledons</taxon>
        <taxon>Gunneridae</taxon>
        <taxon>Pentapetalae</taxon>
        <taxon>rosids</taxon>
        <taxon>Vitales</taxon>
        <taxon>Vitaceae</taxon>
        <taxon>Viteae</taxon>
        <taxon>Vitis</taxon>
    </lineage>
</organism>
<dbReference type="AlphaFoldDB" id="F6HMK1"/>
<dbReference type="HOGENOM" id="CLU_1527881_0_0_1"/>
<dbReference type="InParanoid" id="F6HMK1"/>
<dbReference type="Proteomes" id="UP000009183">
    <property type="component" value="Unassembled WGS sequence, unordered"/>
</dbReference>
<keyword evidence="2" id="KW-1185">Reference proteome</keyword>
<reference evidence="2" key="1">
    <citation type="journal article" date="2007" name="Nature">
        <title>The grapevine genome sequence suggests ancestral hexaploidization in major angiosperm phyla.</title>
        <authorList>
            <consortium name="The French-Italian Public Consortium for Grapevine Genome Characterization."/>
            <person name="Jaillon O."/>
            <person name="Aury J.-M."/>
            <person name="Noel B."/>
            <person name="Policriti A."/>
            <person name="Clepet C."/>
            <person name="Casagrande A."/>
            <person name="Choisne N."/>
            <person name="Aubourg S."/>
            <person name="Vitulo N."/>
            <person name="Jubin C."/>
            <person name="Vezzi A."/>
            <person name="Legeai F."/>
            <person name="Hugueney P."/>
            <person name="Dasilva C."/>
            <person name="Horner D."/>
            <person name="Mica E."/>
            <person name="Jublot D."/>
            <person name="Poulain J."/>
            <person name="Bruyere C."/>
            <person name="Billault A."/>
            <person name="Segurens B."/>
            <person name="Gouyvenoux M."/>
            <person name="Ugarte E."/>
            <person name="Cattonaro F."/>
            <person name="Anthouard V."/>
            <person name="Vico V."/>
            <person name="Del Fabbro C."/>
            <person name="Alaux M."/>
            <person name="Di Gaspero G."/>
            <person name="Dumas V."/>
            <person name="Felice N."/>
            <person name="Paillard S."/>
            <person name="Juman I."/>
            <person name="Moroldo M."/>
            <person name="Scalabrin S."/>
            <person name="Canaguier A."/>
            <person name="Le Clainche I."/>
            <person name="Malacrida G."/>
            <person name="Durand E."/>
            <person name="Pesole G."/>
            <person name="Laucou V."/>
            <person name="Chatelet P."/>
            <person name="Merdinoglu D."/>
            <person name="Delledonne M."/>
            <person name="Pezzotti M."/>
            <person name="Lecharny A."/>
            <person name="Scarpelli C."/>
            <person name="Artiguenave F."/>
            <person name="Pe M.E."/>
            <person name="Valle G."/>
            <person name="Morgante M."/>
            <person name="Caboche M."/>
            <person name="Adam-Blondon A.-F."/>
            <person name="Weissenbach J."/>
            <person name="Quetier F."/>
            <person name="Wincker P."/>
        </authorList>
    </citation>
    <scope>NUCLEOTIDE SEQUENCE [LARGE SCALE GENOMIC DNA]</scope>
    <source>
        <strain evidence="2">cv. Pinot noir / PN40024</strain>
    </source>
</reference>
<evidence type="ECO:0000313" key="2">
    <source>
        <dbReference type="Proteomes" id="UP000009183"/>
    </source>
</evidence>
<dbReference type="EMBL" id="FN595993">
    <property type="protein sequence ID" value="CCB55906.1"/>
    <property type="molecule type" value="Genomic_DNA"/>
</dbReference>
<protein>
    <submittedName>
        <fullName evidence="1">Uncharacterized protein</fullName>
    </submittedName>
</protein>
<accession>F6HMK1</accession>
<evidence type="ECO:0000313" key="1">
    <source>
        <dbReference type="EMBL" id="CCB55906.1"/>
    </source>
</evidence>